<keyword evidence="2" id="KW-1185">Reference proteome</keyword>
<name>A0A345HP67_9ACTN</name>
<dbReference type="Proteomes" id="UP000253868">
    <property type="component" value="Chromosome"/>
</dbReference>
<dbReference type="KEGG" id="spad:DVK44_13080"/>
<evidence type="ECO:0000313" key="1">
    <source>
        <dbReference type="EMBL" id="AXG78491.1"/>
    </source>
</evidence>
<organism evidence="1 2">
    <name type="scientific">Streptomyces paludis</name>
    <dbReference type="NCBI Taxonomy" id="2282738"/>
    <lineage>
        <taxon>Bacteria</taxon>
        <taxon>Bacillati</taxon>
        <taxon>Actinomycetota</taxon>
        <taxon>Actinomycetes</taxon>
        <taxon>Kitasatosporales</taxon>
        <taxon>Streptomycetaceae</taxon>
        <taxon>Streptomyces</taxon>
    </lineage>
</organism>
<dbReference type="Gene3D" id="2.30.30.40">
    <property type="entry name" value="SH3 Domains"/>
    <property type="match status" value="1"/>
</dbReference>
<gene>
    <name evidence="1" type="ORF">DVK44_13080</name>
</gene>
<sequence length="125" mass="13242">MSVEEVSDMTMAATGAVEAGTVETKAVEVEAVEAEAEAVFEVAATKYAVHPDYRVNVRSGPGTGYSIVRVLSYGATVTINCQKPGETIAGPYGTTNLWDNIANGQYISDSYVYTGKIGYVTVRCS</sequence>
<dbReference type="RefSeq" id="WP_114659835.1">
    <property type="nucleotide sequence ID" value="NZ_CP031194.1"/>
</dbReference>
<reference evidence="2" key="1">
    <citation type="submission" date="2018-07" db="EMBL/GenBank/DDBJ databases">
        <authorList>
            <person name="Zhao J."/>
        </authorList>
    </citation>
    <scope>NUCLEOTIDE SEQUENCE [LARGE SCALE GENOMIC DNA]</scope>
    <source>
        <strain evidence="2">GSSD-12</strain>
    </source>
</reference>
<evidence type="ECO:0000313" key="2">
    <source>
        <dbReference type="Proteomes" id="UP000253868"/>
    </source>
</evidence>
<protein>
    <submittedName>
        <fullName evidence="1">SH3 domain-containing protein</fullName>
    </submittedName>
</protein>
<proteinExistence type="predicted"/>
<accession>A0A345HP67</accession>
<dbReference type="OrthoDB" id="4305308at2"/>
<dbReference type="AlphaFoldDB" id="A0A345HP67"/>
<dbReference type="EMBL" id="CP031194">
    <property type="protein sequence ID" value="AXG78491.1"/>
    <property type="molecule type" value="Genomic_DNA"/>
</dbReference>